<dbReference type="EMBL" id="AP023355">
    <property type="protein sequence ID" value="BCJ32842.1"/>
    <property type="molecule type" value="Genomic_DNA"/>
</dbReference>
<keyword evidence="1" id="KW-0812">Transmembrane</keyword>
<evidence type="ECO:0000256" key="1">
    <source>
        <dbReference type="SAM" id="Phobius"/>
    </source>
</evidence>
<accession>A0A7R7HUF0</accession>
<keyword evidence="1" id="KW-1133">Transmembrane helix</keyword>
<evidence type="ECO:0008006" key="4">
    <source>
        <dbReference type="Google" id="ProtNLM"/>
    </source>
</evidence>
<evidence type="ECO:0000313" key="3">
    <source>
        <dbReference type="Proteomes" id="UP000611640"/>
    </source>
</evidence>
<feature type="transmembrane region" description="Helical" evidence="1">
    <location>
        <begin position="20"/>
        <end position="37"/>
    </location>
</feature>
<dbReference type="RefSeq" id="WP_203959827.1">
    <property type="nucleotide sequence ID" value="NZ_AP023355.1"/>
</dbReference>
<proteinExistence type="predicted"/>
<feature type="transmembrane region" description="Helical" evidence="1">
    <location>
        <begin position="49"/>
        <end position="67"/>
    </location>
</feature>
<keyword evidence="3" id="KW-1185">Reference proteome</keyword>
<sequence length="88" mass="10014">MRRYPPRPVPEPLDTNAVPVVLIGMALWLVAGLILVFRRATLGHAHHGWWLWTCVAGLIVGIVLLGYEWHRRWRRAVAARRADDTTPA</sequence>
<protein>
    <recommendedName>
        <fullName evidence="4">DUF2530 domain-containing protein</fullName>
    </recommendedName>
</protein>
<dbReference type="InterPro" id="IPR019681">
    <property type="entry name" value="DUF2530"/>
</dbReference>
<dbReference type="KEGG" id="atl:Athai_03450"/>
<keyword evidence="1" id="KW-0472">Membrane</keyword>
<gene>
    <name evidence="2" type="ORF">Athai_03450</name>
</gene>
<organism evidence="2 3">
    <name type="scientific">Actinocatenispora thailandica</name>
    <dbReference type="NCBI Taxonomy" id="227318"/>
    <lineage>
        <taxon>Bacteria</taxon>
        <taxon>Bacillati</taxon>
        <taxon>Actinomycetota</taxon>
        <taxon>Actinomycetes</taxon>
        <taxon>Micromonosporales</taxon>
        <taxon>Micromonosporaceae</taxon>
        <taxon>Actinocatenispora</taxon>
    </lineage>
</organism>
<dbReference type="AlphaFoldDB" id="A0A7R7HUF0"/>
<dbReference type="Proteomes" id="UP000611640">
    <property type="component" value="Chromosome"/>
</dbReference>
<dbReference type="Pfam" id="PF10745">
    <property type="entry name" value="DUF2530"/>
    <property type="match status" value="1"/>
</dbReference>
<evidence type="ECO:0000313" key="2">
    <source>
        <dbReference type="EMBL" id="BCJ32842.1"/>
    </source>
</evidence>
<name>A0A7R7HUF0_9ACTN</name>
<reference evidence="2 3" key="1">
    <citation type="submission" date="2020-08" db="EMBL/GenBank/DDBJ databases">
        <title>Whole genome shotgun sequence of Actinocatenispora thailandica NBRC 105041.</title>
        <authorList>
            <person name="Komaki H."/>
            <person name="Tamura T."/>
        </authorList>
    </citation>
    <scope>NUCLEOTIDE SEQUENCE [LARGE SCALE GENOMIC DNA]</scope>
    <source>
        <strain evidence="2 3">NBRC 105041</strain>
    </source>
</reference>